<feature type="region of interest" description="Disordered" evidence="5">
    <location>
        <begin position="1011"/>
        <end position="1038"/>
    </location>
</feature>
<keyword evidence="4" id="KW-0009">Actin-binding</keyword>
<evidence type="ECO:0000256" key="3">
    <source>
        <dbReference type="ARBA" id="ARBA00022490"/>
    </source>
</evidence>
<comment type="subcellular location">
    <subcellularLocation>
        <location evidence="1">Cytoplasm</location>
    </subcellularLocation>
</comment>
<dbReference type="PhylomeDB" id="A0A0D2UBD6"/>
<dbReference type="InParanoid" id="A0A0D2UBD6"/>
<dbReference type="STRING" id="595528.A0A0D2UBD6"/>
<dbReference type="GO" id="GO:0007155">
    <property type="term" value="P:cell adhesion"/>
    <property type="evidence" value="ECO:0007669"/>
    <property type="project" value="InterPro"/>
</dbReference>
<evidence type="ECO:0008006" key="8">
    <source>
        <dbReference type="Google" id="ProtNLM"/>
    </source>
</evidence>
<gene>
    <name evidence="6" type="ORF">CAOG_003344</name>
</gene>
<sequence length="1038" mass="111921">MPSVHTSTYELVLAPIAQAVGELVVIEEEAVQHKSPFPDMTATGSMIAKSTAELIKIATRVKATTTDRQTQDAMTPAMVLCEESAKQFVESTVALRDNPRNEEAAASLSRAAKALLDGTSRVLQAFDDNEVRRILAICDRALEQIAILAKVNTIPELAASLKPAVAALVDVAKATDRRATELTSLTVQNQLLSANEVIKTCSPNIVSSIKLYCTTRSSQTEAEREKSDMSIATRSSKEFVTDRVRDAVLEIRRIMQLKFVYDEDIDDAYVIAGGVVTSGGASSTAATAQTLQFLQGGAGGKHGANRQMHTLAVKYGEQLALFKAIQEGLVTISHNVLRQDKAKVLENGMKLEADCEKVSMKAMELDVQSRNVSAIGNSFGGSSKALNKLGAGENGSLLQTAISQLAQARREMMSSATQVADDTSDEASRRELQAKVAHMSEKASQLEVLATAQAMENATMILQELHSPLREMINAAHQGNPPAHGLASDRFKAVSVQLGKSIQTTCAYTSDPERAKRLDQRCAALLKLVPELQNATRAVAVINHDIEAQRNKNNAAVVAAVRGEGDAETSGSGGQGSSESTIGAAANGPAASHQVATLRGTEDTQNLLKKAAVEHMDTMKAEWDRALAALERVLDDVAAPNSMFDVLADDLKNHQLADFIAAVESGDQAKFDAALNALNERVSHIIIQAKSEAARTGNAEFIKTVDRLCEALEKSRDHLVQTGREALLNPTAENKAAFNKAQHQFALAVTNIEIALRSKPAPGEGEDGLPSVPRHKVMDQIDQIFRRMAPVPKPVVQFVQPDTSQMDKEAAAKAEAEAAARRAAAEAEAAALAAAAAAEDDVESESEEEEEEEQVSDKLQQIKDAAKELRAEARKWSSKGNDLIALANELAQLMLEMADHAHHFRKAELVRTAKLMCAKIVEIERIAREIAKNCPDKRLSKQLLDYVDRVPTISNQLRVISSVKAANPNDAETDSQLVVCARNLMTNVTHVVNRCEAACVARQQIVGDSNAPKTGPKLQWKRRLTTKRSSSKDAVADA</sequence>
<dbReference type="EMBL" id="KE346363">
    <property type="protein sequence ID" value="KJE92361.1"/>
    <property type="molecule type" value="Genomic_DNA"/>
</dbReference>
<dbReference type="PRINTS" id="PR00806">
    <property type="entry name" value="VINCULIN"/>
</dbReference>
<feature type="compositionally biased region" description="Acidic residues" evidence="5">
    <location>
        <begin position="838"/>
        <end position="854"/>
    </location>
</feature>
<dbReference type="AlphaFoldDB" id="A0A0D2UBD6"/>
<keyword evidence="7" id="KW-1185">Reference proteome</keyword>
<evidence type="ECO:0000256" key="1">
    <source>
        <dbReference type="ARBA" id="ARBA00004496"/>
    </source>
</evidence>
<dbReference type="Gene3D" id="1.20.120.230">
    <property type="entry name" value="Alpha-catenin/vinculin-like"/>
    <property type="match status" value="4"/>
</dbReference>
<feature type="region of interest" description="Disordered" evidence="5">
    <location>
        <begin position="562"/>
        <end position="592"/>
    </location>
</feature>
<evidence type="ECO:0000313" key="7">
    <source>
        <dbReference type="Proteomes" id="UP000008743"/>
    </source>
</evidence>
<dbReference type="GO" id="GO:0005737">
    <property type="term" value="C:cytoplasm"/>
    <property type="evidence" value="ECO:0007669"/>
    <property type="project" value="UniProtKB-SubCell"/>
</dbReference>
<organism evidence="6 7">
    <name type="scientific">Capsaspora owczarzaki (strain ATCC 30864)</name>
    <dbReference type="NCBI Taxonomy" id="595528"/>
    <lineage>
        <taxon>Eukaryota</taxon>
        <taxon>Filasterea</taxon>
        <taxon>Capsaspora</taxon>
    </lineage>
</organism>
<dbReference type="SUPFAM" id="SSF47220">
    <property type="entry name" value="alpha-catenin/vinculin-like"/>
    <property type="match status" value="2"/>
</dbReference>
<dbReference type="OrthoDB" id="29742at2759"/>
<dbReference type="PANTHER" id="PTHR46180">
    <property type="entry name" value="VINCULIN"/>
    <property type="match status" value="1"/>
</dbReference>
<proteinExistence type="inferred from homology"/>
<dbReference type="InterPro" id="IPR036723">
    <property type="entry name" value="Alpha-catenin/vinculin-like_sf"/>
</dbReference>
<dbReference type="eggNOG" id="KOG3681">
    <property type="taxonomic scope" value="Eukaryota"/>
</dbReference>
<dbReference type="Proteomes" id="UP000008743">
    <property type="component" value="Unassembled WGS sequence"/>
</dbReference>
<dbReference type="InterPro" id="IPR006077">
    <property type="entry name" value="Vinculin/catenin"/>
</dbReference>
<dbReference type="GO" id="GO:0051015">
    <property type="term" value="F:actin filament binding"/>
    <property type="evidence" value="ECO:0007669"/>
    <property type="project" value="InterPro"/>
</dbReference>
<keyword evidence="3" id="KW-0963">Cytoplasm</keyword>
<dbReference type="RefSeq" id="XP_004364183.1">
    <property type="nucleotide sequence ID" value="XM_004364126.2"/>
</dbReference>
<evidence type="ECO:0000256" key="2">
    <source>
        <dbReference type="ARBA" id="ARBA00008376"/>
    </source>
</evidence>
<dbReference type="InterPro" id="IPR017997">
    <property type="entry name" value="Vinculin"/>
</dbReference>
<reference evidence="7" key="1">
    <citation type="submission" date="2011-02" db="EMBL/GenBank/DDBJ databases">
        <title>The Genome Sequence of Capsaspora owczarzaki ATCC 30864.</title>
        <authorList>
            <person name="Russ C."/>
            <person name="Cuomo C."/>
            <person name="Burger G."/>
            <person name="Gray M.W."/>
            <person name="Holland P.W.H."/>
            <person name="King N."/>
            <person name="Lang F.B.F."/>
            <person name="Roger A.J."/>
            <person name="Ruiz-Trillo I."/>
            <person name="Young S.K."/>
            <person name="Zeng Q."/>
            <person name="Gargeya S."/>
            <person name="Alvarado L."/>
            <person name="Berlin A."/>
            <person name="Chapman S.B."/>
            <person name="Chen Z."/>
            <person name="Freedman E."/>
            <person name="Gellesch M."/>
            <person name="Goldberg J."/>
            <person name="Griggs A."/>
            <person name="Gujja S."/>
            <person name="Heilman E."/>
            <person name="Heiman D."/>
            <person name="Howarth C."/>
            <person name="Mehta T."/>
            <person name="Neiman D."/>
            <person name="Pearson M."/>
            <person name="Roberts A."/>
            <person name="Saif S."/>
            <person name="Shea T."/>
            <person name="Shenoy N."/>
            <person name="Sisk P."/>
            <person name="Stolte C."/>
            <person name="Sykes S."/>
            <person name="White J."/>
            <person name="Yandava C."/>
            <person name="Haas B."/>
            <person name="Nusbaum C."/>
            <person name="Birren B."/>
        </authorList>
    </citation>
    <scope>NUCLEOTIDE SEQUENCE</scope>
    <source>
        <strain evidence="7">ATCC 30864</strain>
    </source>
</reference>
<evidence type="ECO:0000313" key="6">
    <source>
        <dbReference type="EMBL" id="KJE92361.1"/>
    </source>
</evidence>
<dbReference type="Pfam" id="PF01044">
    <property type="entry name" value="Vinculin"/>
    <property type="match status" value="2"/>
</dbReference>
<accession>A0A0D2UBD6</accession>
<comment type="similarity">
    <text evidence="2">Belongs to the vinculin/alpha-catenin family.</text>
</comment>
<evidence type="ECO:0000256" key="4">
    <source>
        <dbReference type="ARBA" id="ARBA00023203"/>
    </source>
</evidence>
<evidence type="ECO:0000256" key="5">
    <source>
        <dbReference type="SAM" id="MobiDB-lite"/>
    </source>
</evidence>
<name>A0A0D2UBD6_CAPO3</name>
<feature type="region of interest" description="Disordered" evidence="5">
    <location>
        <begin position="834"/>
        <end position="860"/>
    </location>
</feature>
<protein>
    <recommendedName>
        <fullName evidence="8">Vinculin</fullName>
    </recommendedName>
</protein>